<keyword evidence="1" id="KW-0732">Signal</keyword>
<name>A0ABT4XJ98_9PSED</name>
<evidence type="ECO:0000256" key="1">
    <source>
        <dbReference type="SAM" id="SignalP"/>
    </source>
</evidence>
<evidence type="ECO:0000313" key="4">
    <source>
        <dbReference type="Proteomes" id="UP001212042"/>
    </source>
</evidence>
<dbReference type="EMBL" id="JAQJZJ010000009">
    <property type="protein sequence ID" value="MDA7088294.1"/>
    <property type="molecule type" value="Genomic_DNA"/>
</dbReference>
<reference evidence="3 4" key="1">
    <citation type="submission" date="2023-01" db="EMBL/GenBank/DDBJ databases">
        <title>Pseudomonas SA3-5T sp. nov., isolated from tidal flat sediment.</title>
        <authorList>
            <person name="Kim H.S."/>
            <person name="Kim J.-S."/>
            <person name="Suh M.K."/>
            <person name="Eom M.K."/>
            <person name="Lee J.-S."/>
        </authorList>
    </citation>
    <scope>NUCLEOTIDE SEQUENCE [LARGE SCALE GENOMIC DNA]</scope>
    <source>
        <strain evidence="3 4">SA3-5</strain>
    </source>
</reference>
<feature type="domain" description="PepSY" evidence="2">
    <location>
        <begin position="7"/>
        <end position="83"/>
    </location>
</feature>
<evidence type="ECO:0000259" key="2">
    <source>
        <dbReference type="Pfam" id="PF13670"/>
    </source>
</evidence>
<gene>
    <name evidence="3" type="ORF">PH586_18065</name>
</gene>
<dbReference type="Proteomes" id="UP001212042">
    <property type="component" value="Unassembled WGS sequence"/>
</dbReference>
<sequence length="107" mass="11980">MRSALYITAALLATLVTGNVLASDDCVDPVADWQPREVLRQQVAQYGWTVQRIKVDDGCYEVRGLDRWGNKFEAKFAPASLSIRTLEIDFRPDGDASEYLQGSQLTQ</sequence>
<dbReference type="Pfam" id="PF13670">
    <property type="entry name" value="PepSY_2"/>
    <property type="match status" value="1"/>
</dbReference>
<organism evidence="3 4">
    <name type="scientific">Pseudomonas aestuarii</name>
    <dbReference type="NCBI Taxonomy" id="3018340"/>
    <lineage>
        <taxon>Bacteria</taxon>
        <taxon>Pseudomonadati</taxon>
        <taxon>Pseudomonadota</taxon>
        <taxon>Gammaproteobacteria</taxon>
        <taxon>Pseudomonadales</taxon>
        <taxon>Pseudomonadaceae</taxon>
        <taxon>Pseudomonas</taxon>
    </lineage>
</organism>
<protein>
    <submittedName>
        <fullName evidence="3">PepSY domain-containing protein</fullName>
    </submittedName>
</protein>
<dbReference type="RefSeq" id="WP_271349144.1">
    <property type="nucleotide sequence ID" value="NZ_JAQJZJ010000009.1"/>
</dbReference>
<feature type="chain" id="PRO_5047333896" evidence="1">
    <location>
        <begin position="23"/>
        <end position="107"/>
    </location>
</feature>
<keyword evidence="4" id="KW-1185">Reference proteome</keyword>
<accession>A0ABT4XJ98</accession>
<dbReference type="InterPro" id="IPR025711">
    <property type="entry name" value="PepSY"/>
</dbReference>
<comment type="caution">
    <text evidence="3">The sequence shown here is derived from an EMBL/GenBank/DDBJ whole genome shotgun (WGS) entry which is preliminary data.</text>
</comment>
<evidence type="ECO:0000313" key="3">
    <source>
        <dbReference type="EMBL" id="MDA7088294.1"/>
    </source>
</evidence>
<proteinExistence type="predicted"/>
<feature type="signal peptide" evidence="1">
    <location>
        <begin position="1"/>
        <end position="22"/>
    </location>
</feature>